<evidence type="ECO:0000256" key="1">
    <source>
        <dbReference type="SAM" id="MobiDB-lite"/>
    </source>
</evidence>
<dbReference type="EMBL" id="AY325260">
    <property type="protein sequence ID" value="AAP92661.1"/>
    <property type="molecule type" value="mRNA"/>
</dbReference>
<feature type="compositionally biased region" description="Basic residues" evidence="1">
    <location>
        <begin position="415"/>
        <end position="425"/>
    </location>
</feature>
<dbReference type="HOGENOM" id="CLU_645523_0_0_1"/>
<evidence type="ECO:0000313" key="3">
    <source>
        <dbReference type="RGD" id="1594654"/>
    </source>
</evidence>
<accession>Q7TP00</accession>
<sequence>MAQWLRALAALPKILSSIPSNPWWLTTIVVGSVTLLYHACLDANRALVKSGLLRLTQFRKERRPRTTRAMQKQQAVFRQSSGPIRTSRRRQRDWPQPQKHRVYIGFWVPVRVRGNHFTPYRKQCIFKQLTPDVVNKHATNSSPPLPCPHTGELVSVVFLTDRQRPLRTVSLARVHSPLSSPSSARSSRAVSPSSTVARLRSLQWKLWMGFMPKAAEQTATSTPLERATHLNPCVEEAPPALRRRRLFSRERKSRTRNAASRKQRACAAAWVSVRGTLREPLRGQFVREVGFRGGPLFPSSVVGSWSLTSGEKPSVLWIRSRGRGTWALAWLARCSLPCSGAQRPRLSCPFLRTHHVPHRCPPSRPHSGQAVDREAPAAADCVFPSEGEYDPSPGGGGREPLLAEHALHDSGAGVRPRRRAKGPGF</sequence>
<dbReference type="STRING" id="10116.ENSRNOP00000074355"/>
<dbReference type="AGR" id="RGD:1594654"/>
<protein>
    <submittedName>
        <fullName evidence="2">Bm403207</fullName>
    </submittedName>
</protein>
<dbReference type="InParanoid" id="Q7TP00"/>
<evidence type="ECO:0000313" key="2">
    <source>
        <dbReference type="EMBL" id="AAP92661.1"/>
    </source>
</evidence>
<name>Q7TP00_RAT</name>
<gene>
    <name evidence="3" type="primary">Mrpl57</name>
    <name evidence="3" type="synonym">LOC498525</name>
    <name evidence="3" type="synonym">Mrp63</name>
</gene>
<dbReference type="Bgee" id="ENSRNOG00000010855">
    <property type="expression patterns" value="Expressed in stomach and 20 other cell types or tissues"/>
</dbReference>
<dbReference type="RGD" id="1594654">
    <property type="gene designation" value="Mrpl57"/>
</dbReference>
<feature type="region of interest" description="Disordered" evidence="1">
    <location>
        <begin position="382"/>
        <end position="425"/>
    </location>
</feature>
<feature type="compositionally biased region" description="Polar residues" evidence="1">
    <location>
        <begin position="71"/>
        <end position="84"/>
    </location>
</feature>
<organism evidence="2">
    <name type="scientific">Rattus norvegicus</name>
    <name type="common">Rat</name>
    <dbReference type="NCBI Taxonomy" id="10116"/>
    <lineage>
        <taxon>Eukaryota</taxon>
        <taxon>Metazoa</taxon>
        <taxon>Chordata</taxon>
        <taxon>Craniata</taxon>
        <taxon>Vertebrata</taxon>
        <taxon>Euteleostomi</taxon>
        <taxon>Mammalia</taxon>
        <taxon>Eutheria</taxon>
        <taxon>Euarchontoglires</taxon>
        <taxon>Glires</taxon>
        <taxon>Rodentia</taxon>
        <taxon>Myomorpha</taxon>
        <taxon>Muroidea</taxon>
        <taxon>Muridae</taxon>
        <taxon>Murinae</taxon>
        <taxon>Rattus</taxon>
    </lineage>
</organism>
<proteinExistence type="evidence at transcript level"/>
<dbReference type="ExpressionAtlas" id="Q7TP00">
    <property type="expression patterns" value="baseline and differential"/>
</dbReference>
<dbReference type="AlphaFoldDB" id="Q7TP00"/>
<reference evidence="2" key="1">
    <citation type="submission" date="2003-06" db="EMBL/GenBank/DDBJ databases">
        <title>Liver regeneration after PH.</title>
        <authorList>
            <person name="Xu C.S."/>
            <person name="Li W.Q."/>
            <person name="Li Y.C."/>
            <person name="Chang C.F."/>
            <person name="Han H.P."/>
            <person name="Wang G.P."/>
            <person name="Chai L.Q."/>
            <person name="Yuan J.Y."/>
            <person name="Yang K.J."/>
            <person name="Yan H.M."/>
            <person name="Zhao L.F."/>
            <person name="Ma H."/>
            <person name="Wang L."/>
            <person name="Wang S.F."/>
            <person name="Shi J.B."/>
            <person name="Rahman S."/>
            <person name="Wang Q.N."/>
            <person name="Zhang J.B."/>
        </authorList>
    </citation>
    <scope>NUCLEOTIDE SEQUENCE</scope>
</reference>
<feature type="region of interest" description="Disordered" evidence="1">
    <location>
        <begin position="71"/>
        <end position="96"/>
    </location>
</feature>